<protein>
    <submittedName>
        <fullName evidence="1">Uncharacterized protein</fullName>
    </submittedName>
</protein>
<reference evidence="1" key="1">
    <citation type="journal article" date="2015" name="Nature">
        <title>Complex archaea that bridge the gap between prokaryotes and eukaryotes.</title>
        <authorList>
            <person name="Spang A."/>
            <person name="Saw J.H."/>
            <person name="Jorgensen S.L."/>
            <person name="Zaremba-Niedzwiedzka K."/>
            <person name="Martijn J."/>
            <person name="Lind A.E."/>
            <person name="van Eijk R."/>
            <person name="Schleper C."/>
            <person name="Guy L."/>
            <person name="Ettema T.J."/>
        </authorList>
    </citation>
    <scope>NUCLEOTIDE SEQUENCE</scope>
</reference>
<proteinExistence type="predicted"/>
<dbReference type="EMBL" id="LAZR01023729">
    <property type="protein sequence ID" value="KKL77513.1"/>
    <property type="molecule type" value="Genomic_DNA"/>
</dbReference>
<name>A0A0F9ETR2_9ZZZZ</name>
<evidence type="ECO:0000313" key="1">
    <source>
        <dbReference type="EMBL" id="KKL77513.1"/>
    </source>
</evidence>
<comment type="caution">
    <text evidence="1">The sequence shown here is derived from an EMBL/GenBank/DDBJ whole genome shotgun (WGS) entry which is preliminary data.</text>
</comment>
<accession>A0A0F9ETR2</accession>
<dbReference type="AlphaFoldDB" id="A0A0F9ETR2"/>
<gene>
    <name evidence="1" type="ORF">LCGC14_2034130</name>
</gene>
<organism evidence="1">
    <name type="scientific">marine sediment metagenome</name>
    <dbReference type="NCBI Taxonomy" id="412755"/>
    <lineage>
        <taxon>unclassified sequences</taxon>
        <taxon>metagenomes</taxon>
        <taxon>ecological metagenomes</taxon>
    </lineage>
</organism>
<sequence length="267" mass="30453">MADNYVEFSQVIPQLTKEEADWLRQQLEVVYVFGDREYAEDALPDDLNREDAEWIGCRAYRDMADYDPDFGEHAGFEYAFSEDDQDKDWGRHLWFHTDEYGSLDRVAHLVQKFLKRFRPNDCWSLTWATTCSKPRVGEFGGGAVFVTASDIKWNDAYEFVEQQRAAFASSVKEAGDAAEPQSTRCGPYDLAIDGPTFRSQRELLLRVQRLAAGRIPNDPNPGDWDPGDWELLDGLIELTDELADQAHDKHGVDCLLDAGQRPCETKS</sequence>